<dbReference type="AlphaFoldDB" id="A0A6F8ZI32"/>
<protein>
    <recommendedName>
        <fullName evidence="3">HNH endonuclease</fullName>
    </recommendedName>
</protein>
<reference evidence="1 2" key="1">
    <citation type="submission" date="2020-02" db="EMBL/GenBank/DDBJ databases">
        <authorList>
            <person name="Hogendoorn C."/>
        </authorList>
    </citation>
    <scope>NUCLEOTIDE SEQUENCE [LARGE SCALE GENOMIC DNA]</scope>
    <source>
        <strain evidence="1">R501</strain>
    </source>
</reference>
<organism evidence="1 2">
    <name type="scientific">Candidatus Hydrogenisulfobacillus filiaventi</name>
    <dbReference type="NCBI Taxonomy" id="2707344"/>
    <lineage>
        <taxon>Bacteria</taxon>
        <taxon>Bacillati</taxon>
        <taxon>Bacillota</taxon>
        <taxon>Clostridia</taxon>
        <taxon>Eubacteriales</taxon>
        <taxon>Clostridiales Family XVII. Incertae Sedis</taxon>
        <taxon>Candidatus Hydrogenisulfobacillus</taxon>
    </lineage>
</organism>
<gene>
    <name evidence="1" type="ORF">R50_2042</name>
</gene>
<sequence length="171" mass="18475">MRQQKEAFCHRPHALLVPKEHCLDAACVGHVDAIEGWQQPVFNIKATGRGSYQRTRLTKHGFPRGYLMRRKSAFGFQTGDLVKAVVTTGKKAGTYRGRVAIRASGSFNIQTGTGLVQGIHHRFCTLIQRADGYGYSWAKIAFAKGGAVTGAAYAAALSLPGLNAGVSRATR</sequence>
<evidence type="ECO:0000313" key="2">
    <source>
        <dbReference type="Proteomes" id="UP000503399"/>
    </source>
</evidence>
<proteinExistence type="predicted"/>
<dbReference type="Proteomes" id="UP000503399">
    <property type="component" value="Chromosome"/>
</dbReference>
<evidence type="ECO:0000313" key="1">
    <source>
        <dbReference type="EMBL" id="CAB1129539.1"/>
    </source>
</evidence>
<dbReference type="EMBL" id="LR778114">
    <property type="protein sequence ID" value="CAB1129539.1"/>
    <property type="molecule type" value="Genomic_DNA"/>
</dbReference>
<keyword evidence="2" id="KW-1185">Reference proteome</keyword>
<name>A0A6F8ZI32_9FIRM</name>
<accession>A0A6F8ZI32</accession>
<dbReference type="KEGG" id="hfv:R50_2042"/>
<evidence type="ECO:0008006" key="3">
    <source>
        <dbReference type="Google" id="ProtNLM"/>
    </source>
</evidence>